<dbReference type="GO" id="GO:0008270">
    <property type="term" value="F:zinc ion binding"/>
    <property type="evidence" value="ECO:0007669"/>
    <property type="project" value="UniProtKB-UniRule"/>
</dbReference>
<keyword evidence="7 13" id="KW-0067">ATP-binding</keyword>
<dbReference type="Gene3D" id="3.10.310.40">
    <property type="match status" value="1"/>
</dbReference>
<dbReference type="CDD" id="cd00673">
    <property type="entry name" value="AlaRS_core"/>
    <property type="match status" value="1"/>
</dbReference>
<dbReference type="GO" id="GO:0000049">
    <property type="term" value="F:tRNA binding"/>
    <property type="evidence" value="ECO:0007669"/>
    <property type="project" value="UniProtKB-KW"/>
</dbReference>
<dbReference type="Gene3D" id="3.30.980.10">
    <property type="entry name" value="Threonyl-trna Synthetase, Chain A, domain 2"/>
    <property type="match status" value="1"/>
</dbReference>
<dbReference type="InterPro" id="IPR012947">
    <property type="entry name" value="tRNA_SAD"/>
</dbReference>
<evidence type="ECO:0000256" key="5">
    <source>
        <dbReference type="ARBA" id="ARBA00022741"/>
    </source>
</evidence>
<dbReference type="FunFam" id="3.10.310.40:FF:000001">
    <property type="entry name" value="Alanine--tRNA ligase"/>
    <property type="match status" value="1"/>
</dbReference>
<comment type="domain">
    <text evidence="13">Consists of three domains; the N-terminal catalytic domain, the editing domain and the C-terminal C-Ala domain. The editing domain removes incorrectly charged amino acids, while the C-Ala domain, along with tRNA(Ala), serves as a bridge to cooperatively bring together the editing and aminoacylation centers thus stimulating deacylation of misacylated tRNAs.</text>
</comment>
<evidence type="ECO:0000256" key="8">
    <source>
        <dbReference type="ARBA" id="ARBA00022884"/>
    </source>
</evidence>
<dbReference type="Pfam" id="PF07973">
    <property type="entry name" value="tRNA_SAD"/>
    <property type="match status" value="1"/>
</dbReference>
<evidence type="ECO:0000256" key="10">
    <source>
        <dbReference type="ARBA" id="ARBA00023146"/>
    </source>
</evidence>
<dbReference type="FunFam" id="3.30.980.10:FF:000004">
    <property type="entry name" value="Alanine--tRNA ligase, cytoplasmic"/>
    <property type="match status" value="1"/>
</dbReference>
<dbReference type="NCBIfam" id="TIGR00344">
    <property type="entry name" value="alaS"/>
    <property type="match status" value="1"/>
</dbReference>
<dbReference type="GO" id="GO:0004813">
    <property type="term" value="F:alanine-tRNA ligase activity"/>
    <property type="evidence" value="ECO:0007669"/>
    <property type="project" value="UniProtKB-UniRule"/>
</dbReference>
<comment type="function">
    <text evidence="11 13">Catalyzes the attachment of alanine to tRNA(Ala) in a two-step reaction: alanine is first activated by ATP to form Ala-AMP and then transferred to the acceptor end of tRNA(Ala). Also edits incorrectly charged Ser-tRNA(Ala) and Gly-tRNA(Ala) via its editing domain.</text>
</comment>
<dbReference type="InterPro" id="IPR018163">
    <property type="entry name" value="Thr/Ala-tRNA-synth_IIc_edit"/>
</dbReference>
<dbReference type="EMBL" id="FUKP01000007">
    <property type="protein sequence ID" value="SJN16664.1"/>
    <property type="molecule type" value="Genomic_DNA"/>
</dbReference>
<evidence type="ECO:0000313" key="16">
    <source>
        <dbReference type="Proteomes" id="UP000196230"/>
    </source>
</evidence>
<dbReference type="SUPFAM" id="SSF50447">
    <property type="entry name" value="Translation proteins"/>
    <property type="match status" value="1"/>
</dbReference>
<dbReference type="InterPro" id="IPR003156">
    <property type="entry name" value="DHHA1_dom"/>
</dbReference>
<dbReference type="InterPro" id="IPR018164">
    <property type="entry name" value="Ala-tRNA-synth_IIc_N"/>
</dbReference>
<evidence type="ECO:0000256" key="14">
    <source>
        <dbReference type="SAM" id="Coils"/>
    </source>
</evidence>
<dbReference type="Gene3D" id="3.30.54.20">
    <property type="match status" value="1"/>
</dbReference>
<organism evidence="15 16">
    <name type="scientific">Micrococcus lylae</name>
    <dbReference type="NCBI Taxonomy" id="1273"/>
    <lineage>
        <taxon>Bacteria</taxon>
        <taxon>Bacillati</taxon>
        <taxon>Actinomycetota</taxon>
        <taxon>Actinomycetes</taxon>
        <taxon>Micrococcales</taxon>
        <taxon>Micrococcaceae</taxon>
        <taxon>Micrococcus</taxon>
    </lineage>
</organism>
<dbReference type="InterPro" id="IPR009000">
    <property type="entry name" value="Transl_B-barrel_sf"/>
</dbReference>
<dbReference type="GO" id="GO:0005829">
    <property type="term" value="C:cytosol"/>
    <property type="evidence" value="ECO:0007669"/>
    <property type="project" value="TreeGrafter"/>
</dbReference>
<feature type="binding site" evidence="13">
    <location>
        <position position="581"/>
    </location>
    <ligand>
        <name>Zn(2+)</name>
        <dbReference type="ChEBI" id="CHEBI:29105"/>
    </ligand>
</feature>
<reference evidence="15 16" key="1">
    <citation type="submission" date="2017-02" db="EMBL/GenBank/DDBJ databases">
        <authorList>
            <person name="Peterson S.W."/>
        </authorList>
    </citation>
    <scope>NUCLEOTIDE SEQUENCE [LARGE SCALE GENOMIC DNA]</scope>
    <source>
        <strain evidence="15 16">2B3F</strain>
    </source>
</reference>
<protein>
    <recommendedName>
        <fullName evidence="13">Alanine--tRNA ligase</fullName>
        <ecNumber evidence="13">6.1.1.7</ecNumber>
    </recommendedName>
    <alternativeName>
        <fullName evidence="13">Alanyl-tRNA synthetase</fullName>
        <shortName evidence="13">AlaRS</shortName>
    </alternativeName>
</protein>
<dbReference type="Pfam" id="PF02272">
    <property type="entry name" value="DHHA1"/>
    <property type="match status" value="1"/>
</dbReference>
<dbReference type="RefSeq" id="WP_087133371.1">
    <property type="nucleotide sequence ID" value="NZ_CP126965.1"/>
</dbReference>
<dbReference type="InterPro" id="IPR018165">
    <property type="entry name" value="Ala-tRNA-synth_IIc_core"/>
</dbReference>
<keyword evidence="6 13" id="KW-0862">Zinc</keyword>
<gene>
    <name evidence="13" type="primary">alaS</name>
    <name evidence="15" type="ORF">FM125_01040</name>
</gene>
<dbReference type="SUPFAM" id="SSF55186">
    <property type="entry name" value="ThrRS/AlaRS common domain"/>
    <property type="match status" value="1"/>
</dbReference>
<dbReference type="Pfam" id="PF01411">
    <property type="entry name" value="tRNA-synt_2c"/>
    <property type="match status" value="1"/>
</dbReference>
<evidence type="ECO:0000256" key="9">
    <source>
        <dbReference type="ARBA" id="ARBA00022917"/>
    </source>
</evidence>
<dbReference type="GO" id="GO:0005524">
    <property type="term" value="F:ATP binding"/>
    <property type="evidence" value="ECO:0007669"/>
    <property type="project" value="UniProtKB-UniRule"/>
</dbReference>
<dbReference type="SUPFAM" id="SSF55681">
    <property type="entry name" value="Class II aaRS and biotin synthetases"/>
    <property type="match status" value="1"/>
</dbReference>
<keyword evidence="10 13" id="KW-0030">Aminoacyl-tRNA synthetase</keyword>
<feature type="binding site" evidence="13">
    <location>
        <position position="577"/>
    </location>
    <ligand>
        <name>Zn(2+)</name>
        <dbReference type="ChEBI" id="CHEBI:29105"/>
    </ligand>
</feature>
<dbReference type="Gene3D" id="2.40.30.130">
    <property type="match status" value="1"/>
</dbReference>
<feature type="binding site" evidence="13">
    <location>
        <position position="684"/>
    </location>
    <ligand>
        <name>Zn(2+)</name>
        <dbReference type="ChEBI" id="CHEBI:29105"/>
    </ligand>
</feature>
<dbReference type="FunFam" id="3.30.54.20:FF:000001">
    <property type="entry name" value="Alanine--tRNA ligase"/>
    <property type="match status" value="1"/>
</dbReference>
<dbReference type="Gene3D" id="3.30.930.10">
    <property type="entry name" value="Bira Bifunctional Protein, Domain 2"/>
    <property type="match status" value="1"/>
</dbReference>
<comment type="cofactor">
    <cofactor evidence="13">
        <name>Zn(2+)</name>
        <dbReference type="ChEBI" id="CHEBI:29105"/>
    </cofactor>
    <text evidence="13">Binds 1 zinc ion per subunit.</text>
</comment>
<evidence type="ECO:0000313" key="15">
    <source>
        <dbReference type="EMBL" id="SJN16664.1"/>
    </source>
</evidence>
<keyword evidence="9 13" id="KW-0648">Protein biosynthesis</keyword>
<dbReference type="SUPFAM" id="SSF101353">
    <property type="entry name" value="Putative anticodon-binding domain of alanyl-tRNA synthetase (AlaRS)"/>
    <property type="match status" value="1"/>
</dbReference>
<dbReference type="Proteomes" id="UP000196230">
    <property type="component" value="Unassembled WGS sequence"/>
</dbReference>
<evidence type="ECO:0000256" key="4">
    <source>
        <dbReference type="ARBA" id="ARBA00022723"/>
    </source>
</evidence>
<feature type="binding site" evidence="13">
    <location>
        <position position="680"/>
    </location>
    <ligand>
        <name>Zn(2+)</name>
        <dbReference type="ChEBI" id="CHEBI:29105"/>
    </ligand>
</feature>
<name>A0A1R4IAM9_9MICC</name>
<dbReference type="InterPro" id="IPR045864">
    <property type="entry name" value="aa-tRNA-synth_II/BPL/LPL"/>
</dbReference>
<keyword evidence="4 13" id="KW-0479">Metal-binding</keyword>
<keyword evidence="2 13" id="KW-0820">tRNA-binding</keyword>
<evidence type="ECO:0000256" key="2">
    <source>
        <dbReference type="ARBA" id="ARBA00022555"/>
    </source>
</evidence>
<dbReference type="InterPro" id="IPR050058">
    <property type="entry name" value="Ala-tRNA_ligase"/>
</dbReference>
<comment type="catalytic activity">
    <reaction evidence="12 13">
        <text>tRNA(Ala) + L-alanine + ATP = L-alanyl-tRNA(Ala) + AMP + diphosphate</text>
        <dbReference type="Rhea" id="RHEA:12540"/>
        <dbReference type="Rhea" id="RHEA-COMP:9657"/>
        <dbReference type="Rhea" id="RHEA-COMP:9923"/>
        <dbReference type="ChEBI" id="CHEBI:30616"/>
        <dbReference type="ChEBI" id="CHEBI:33019"/>
        <dbReference type="ChEBI" id="CHEBI:57972"/>
        <dbReference type="ChEBI" id="CHEBI:78442"/>
        <dbReference type="ChEBI" id="CHEBI:78497"/>
        <dbReference type="ChEBI" id="CHEBI:456215"/>
        <dbReference type="EC" id="6.1.1.7"/>
    </reaction>
</comment>
<evidence type="ECO:0000256" key="6">
    <source>
        <dbReference type="ARBA" id="ARBA00022833"/>
    </source>
</evidence>
<dbReference type="InterPro" id="IPR023033">
    <property type="entry name" value="Ala_tRNA_ligase_euk/bac"/>
</dbReference>
<dbReference type="InterPro" id="IPR018162">
    <property type="entry name" value="Ala-tRNA-ligase_IIc_anticod-bd"/>
</dbReference>
<feature type="coiled-coil region" evidence="14">
    <location>
        <begin position="739"/>
        <end position="778"/>
    </location>
</feature>
<dbReference type="Gene3D" id="6.10.250.550">
    <property type="match status" value="1"/>
</dbReference>
<evidence type="ECO:0000256" key="13">
    <source>
        <dbReference type="HAMAP-Rule" id="MF_00036"/>
    </source>
</evidence>
<comment type="subcellular location">
    <subcellularLocation>
        <location evidence="13">Cytoplasm</location>
    </subcellularLocation>
</comment>
<dbReference type="EC" id="6.1.1.7" evidence="13"/>
<proteinExistence type="inferred from homology"/>
<keyword evidence="8 13" id="KW-0694">RNA-binding</keyword>
<comment type="similarity">
    <text evidence="1 13">Belongs to the class-II aminoacyl-tRNA synthetase family.</text>
</comment>
<dbReference type="HAMAP" id="MF_00036_B">
    <property type="entry name" value="Ala_tRNA_synth_B"/>
    <property type="match status" value="1"/>
</dbReference>
<keyword evidence="3 13" id="KW-0436">Ligase</keyword>
<evidence type="ECO:0000256" key="7">
    <source>
        <dbReference type="ARBA" id="ARBA00022840"/>
    </source>
</evidence>
<evidence type="ECO:0000256" key="12">
    <source>
        <dbReference type="ARBA" id="ARBA00048300"/>
    </source>
</evidence>
<evidence type="ECO:0000256" key="1">
    <source>
        <dbReference type="ARBA" id="ARBA00008226"/>
    </source>
</evidence>
<keyword evidence="13" id="KW-0963">Cytoplasm</keyword>
<dbReference type="GO" id="GO:0002161">
    <property type="term" value="F:aminoacyl-tRNA deacylase activity"/>
    <property type="evidence" value="ECO:0007669"/>
    <property type="project" value="TreeGrafter"/>
</dbReference>
<dbReference type="PRINTS" id="PR00980">
    <property type="entry name" value="TRNASYNTHALA"/>
</dbReference>
<evidence type="ECO:0000256" key="3">
    <source>
        <dbReference type="ARBA" id="ARBA00022598"/>
    </source>
</evidence>
<sequence length="903" mass="97672">MKTQDIAQRWLDFFEKKGHTVVPSSSLVSPDPSLLFTVAGMVPFIPYFLGEQTPPYERAVSVQKCIRTADIEEVGKTVRHGTFFQMCGNFSFGDYFKEKAIPMAWELLTTPQEEGGYGLDPDRLWVTVYNDDDETAQIWQDVVGLPPERIQRMGEEDNYWNTGQPGPGGPCSEIYFDRGPEYGVEGGPAADDTRYLEIWNLVFMQYRLSAVRSKDDFDIAGELQHKNIDTGLGLERLAMLLQGVENMYETDQVRPVLDRAAELAGVEYTSTEDPKDPHYDDDVRLRMIADHVRSSLMLISDGVTPGNEGRGYVLRRLIRRVIRAMRLMGVTDPVLPELLPVSRDAMAGTYPVVAEQWDRIRRVAFNEEKTFSRTIAAGTARLDAAVSTAKSEGHGLAGRDAFELHDTYGFPIELTLEMAAEAGVEVDEAGFRALMQQQRDRARADAKSKKSGHANTEVYQQLRGQGQTHFTGYTEFATESVIRGLIADGASVQSASAGQELDLVLDATPFYAEAGGQAADRGVITGDGFELDVLDVQAPVKGLSVHRVRVRQGEVSAGAAALGSIDVQRRLDAEKAHTGTHIVHAALHEILGREATQSGSFNKEGYLRFDFRWSEAVSPMARSEIEDLANVAIRDNHTVLTKEMSLDEAKAMGALSLFGEKYGDRVRVVEINGDFSRELCGGTHVNRTAEIGALTLLGEQSVGSGNRRVEALVGLDAFRHLAAERTLVSDLSEMFKAPADQLKDRIGATMEKLKAAERQIAELKAAQLQAEAGRLVAEAQEVTTAGGTAVTVLAHHAGAVDGGQLRSLVLDLRTRLESAAGNAAGTPVLVAMTAEAKGRPLIVAATNEAARAAGLKAGAMVKVATGVLGGGGGGKDDVAQGGGQDAAKVDEALRAVAEAVRSA</sequence>
<dbReference type="PANTHER" id="PTHR11777:SF9">
    <property type="entry name" value="ALANINE--TRNA LIGASE, CYTOPLASMIC"/>
    <property type="match status" value="1"/>
</dbReference>
<dbReference type="PROSITE" id="PS50860">
    <property type="entry name" value="AA_TRNA_LIGASE_II_ALA"/>
    <property type="match status" value="1"/>
</dbReference>
<evidence type="ECO:0000256" key="11">
    <source>
        <dbReference type="ARBA" id="ARBA00024779"/>
    </source>
</evidence>
<dbReference type="AlphaFoldDB" id="A0A1R4IAM9"/>
<dbReference type="InterPro" id="IPR002318">
    <property type="entry name" value="Ala-tRNA-lgiase_IIc"/>
</dbReference>
<dbReference type="FunFam" id="3.30.930.10:FF:000004">
    <property type="entry name" value="Alanine--tRNA ligase"/>
    <property type="match status" value="1"/>
</dbReference>
<dbReference type="GO" id="GO:0006419">
    <property type="term" value="P:alanyl-tRNA aminoacylation"/>
    <property type="evidence" value="ECO:0007669"/>
    <property type="project" value="UniProtKB-UniRule"/>
</dbReference>
<dbReference type="SMART" id="SM00863">
    <property type="entry name" value="tRNA_SAD"/>
    <property type="match status" value="1"/>
</dbReference>
<keyword evidence="5 13" id="KW-0547">Nucleotide-binding</keyword>
<keyword evidence="14" id="KW-0175">Coiled coil</keyword>
<accession>A0A1R4IAM9</accession>
<dbReference type="PANTHER" id="PTHR11777">
    <property type="entry name" value="ALANYL-TRNA SYNTHETASE"/>
    <property type="match status" value="1"/>
</dbReference>